<proteinExistence type="predicted"/>
<evidence type="ECO:0000313" key="2">
    <source>
        <dbReference type="Proteomes" id="UP000245207"/>
    </source>
</evidence>
<gene>
    <name evidence="1" type="ORF">CTI12_AA619450</name>
</gene>
<comment type="caution">
    <text evidence="1">The sequence shown here is derived from an EMBL/GenBank/DDBJ whole genome shotgun (WGS) entry which is preliminary data.</text>
</comment>
<sequence length="105" mass="11825">MVIKSVDIFLLYGSEFQYGCTSIEKAKYTSSLFQPDFPILLKDDREICLKKSIIAVPNNGSLIIEAYLLEGESRQVLFDDFCEFILPTKGNDTEGSCELKDILMG</sequence>
<accession>A0A2U1KCD2</accession>
<dbReference type="Proteomes" id="UP000245207">
    <property type="component" value="Unassembled WGS sequence"/>
</dbReference>
<evidence type="ECO:0000313" key="1">
    <source>
        <dbReference type="EMBL" id="PWA34405.1"/>
    </source>
</evidence>
<keyword evidence="2" id="KW-1185">Reference proteome</keyword>
<organism evidence="1 2">
    <name type="scientific">Artemisia annua</name>
    <name type="common">Sweet wormwood</name>
    <dbReference type="NCBI Taxonomy" id="35608"/>
    <lineage>
        <taxon>Eukaryota</taxon>
        <taxon>Viridiplantae</taxon>
        <taxon>Streptophyta</taxon>
        <taxon>Embryophyta</taxon>
        <taxon>Tracheophyta</taxon>
        <taxon>Spermatophyta</taxon>
        <taxon>Magnoliopsida</taxon>
        <taxon>eudicotyledons</taxon>
        <taxon>Gunneridae</taxon>
        <taxon>Pentapetalae</taxon>
        <taxon>asterids</taxon>
        <taxon>campanulids</taxon>
        <taxon>Asterales</taxon>
        <taxon>Asteraceae</taxon>
        <taxon>Asteroideae</taxon>
        <taxon>Anthemideae</taxon>
        <taxon>Artemisiinae</taxon>
        <taxon>Artemisia</taxon>
    </lineage>
</organism>
<dbReference type="AlphaFoldDB" id="A0A2U1KCD2"/>
<reference evidence="1 2" key="1">
    <citation type="journal article" date="2018" name="Mol. Plant">
        <title>The genome of Artemisia annua provides insight into the evolution of Asteraceae family and artemisinin biosynthesis.</title>
        <authorList>
            <person name="Shen Q."/>
            <person name="Zhang L."/>
            <person name="Liao Z."/>
            <person name="Wang S."/>
            <person name="Yan T."/>
            <person name="Shi P."/>
            <person name="Liu M."/>
            <person name="Fu X."/>
            <person name="Pan Q."/>
            <person name="Wang Y."/>
            <person name="Lv Z."/>
            <person name="Lu X."/>
            <person name="Zhang F."/>
            <person name="Jiang W."/>
            <person name="Ma Y."/>
            <person name="Chen M."/>
            <person name="Hao X."/>
            <person name="Li L."/>
            <person name="Tang Y."/>
            <person name="Lv G."/>
            <person name="Zhou Y."/>
            <person name="Sun X."/>
            <person name="Brodelius P.E."/>
            <person name="Rose J.K.C."/>
            <person name="Tang K."/>
        </authorList>
    </citation>
    <scope>NUCLEOTIDE SEQUENCE [LARGE SCALE GENOMIC DNA]</scope>
    <source>
        <strain evidence="2">cv. Huhao1</strain>
        <tissue evidence="1">Leaf</tissue>
    </source>
</reference>
<protein>
    <submittedName>
        <fullName evidence="1">Uncharacterized protein</fullName>
    </submittedName>
</protein>
<dbReference type="EMBL" id="PKPP01022721">
    <property type="protein sequence ID" value="PWA34405.1"/>
    <property type="molecule type" value="Genomic_DNA"/>
</dbReference>
<name>A0A2U1KCD2_ARTAN</name>